<comment type="caution">
    <text evidence="1">The sequence shown here is derived from an EMBL/GenBank/DDBJ whole genome shotgun (WGS) entry which is preliminary data.</text>
</comment>
<sequence>MPHRRWPPARTNLSPGSPATGGRGLIVIIRRMGFWGYVAAARTPDPAALGVAIGAVLSDDDLGGGWRLFQAEGKGDPGRLARSIAERTGAPALAAFVLDSDCAILAAATGPGEARQVAVNPQLLEDYGPPEDEELLDGAEAVAALVAWAEAAGFEPDPDAVAAALDADETFVEEKLTALAEVISGAR</sequence>
<dbReference type="Proteomes" id="UP001500620">
    <property type="component" value="Unassembled WGS sequence"/>
</dbReference>
<dbReference type="EMBL" id="BAABAT010000015">
    <property type="protein sequence ID" value="GAA4253166.1"/>
    <property type="molecule type" value="Genomic_DNA"/>
</dbReference>
<evidence type="ECO:0000313" key="2">
    <source>
        <dbReference type="Proteomes" id="UP001500620"/>
    </source>
</evidence>
<gene>
    <name evidence="1" type="ORF">GCM10022255_052940</name>
</gene>
<accession>A0ABP8DD90</accession>
<reference evidence="2" key="1">
    <citation type="journal article" date="2019" name="Int. J. Syst. Evol. Microbiol.">
        <title>The Global Catalogue of Microorganisms (GCM) 10K type strain sequencing project: providing services to taxonomists for standard genome sequencing and annotation.</title>
        <authorList>
            <consortium name="The Broad Institute Genomics Platform"/>
            <consortium name="The Broad Institute Genome Sequencing Center for Infectious Disease"/>
            <person name="Wu L."/>
            <person name="Ma J."/>
        </authorList>
    </citation>
    <scope>NUCLEOTIDE SEQUENCE [LARGE SCALE GENOMIC DNA]</scope>
    <source>
        <strain evidence="2">JCM 17441</strain>
    </source>
</reference>
<keyword evidence="2" id="KW-1185">Reference proteome</keyword>
<protein>
    <submittedName>
        <fullName evidence="1">Uncharacterized protein</fullName>
    </submittedName>
</protein>
<name>A0ABP8DD90_9ACTN</name>
<proteinExistence type="predicted"/>
<evidence type="ECO:0000313" key="1">
    <source>
        <dbReference type="EMBL" id="GAA4253166.1"/>
    </source>
</evidence>
<organism evidence="1 2">
    <name type="scientific">Dactylosporangium darangshiense</name>
    <dbReference type="NCBI Taxonomy" id="579108"/>
    <lineage>
        <taxon>Bacteria</taxon>
        <taxon>Bacillati</taxon>
        <taxon>Actinomycetota</taxon>
        <taxon>Actinomycetes</taxon>
        <taxon>Micromonosporales</taxon>
        <taxon>Micromonosporaceae</taxon>
        <taxon>Dactylosporangium</taxon>
    </lineage>
</organism>